<organism evidence="5 6">
    <name type="scientific">Deinococcus proteolyticus (strain ATCC 35074 / DSM 20540 / JCM 6276 / NBRC 101906 / NCIMB 13154 / VKM Ac-1939 / CCM 2703 / MRP)</name>
    <dbReference type="NCBI Taxonomy" id="693977"/>
    <lineage>
        <taxon>Bacteria</taxon>
        <taxon>Thermotogati</taxon>
        <taxon>Deinococcota</taxon>
        <taxon>Deinococci</taxon>
        <taxon>Deinococcales</taxon>
        <taxon>Deinococcaceae</taxon>
        <taxon>Deinococcus</taxon>
    </lineage>
</organism>
<dbReference type="eggNOG" id="COG0512">
    <property type="taxonomic scope" value="Bacteria"/>
</dbReference>
<name>F0RJC7_DEIPM</name>
<dbReference type="eggNOG" id="COG0147">
    <property type="taxonomic scope" value="Bacteria"/>
</dbReference>
<evidence type="ECO:0000259" key="3">
    <source>
        <dbReference type="Pfam" id="PF00117"/>
    </source>
</evidence>
<dbReference type="GO" id="GO:0000162">
    <property type="term" value="P:L-tryptophan biosynthetic process"/>
    <property type="evidence" value="ECO:0007669"/>
    <property type="project" value="TreeGrafter"/>
</dbReference>
<sequence length="680" mass="72804">MLSLSPNFSPADVLRRLRALELPHLALLESLGPVTPNGRYTFLSAAPTHIQDHLPERPAGDGFFPAYLGGLHYEAASEFGLSTHAPQAGANWWGYYPSGLVWDREAGTLVLVGEAHLDWDTVLSAEPAALEPLRLGKLSADDLDYVAGVGAIQELIRAGEVYQVNLSRGVSAEATGDPLEAYLRLRELNPSPFMAYLETVDSVVVSNSPERLADWDGAQNRISARPIAGTRRRGDTPAEDAALEAELRSSPKEQAEHTMLVDLVRHDLGRVAAAGTVRVPDLMLVERYSHVMHLVSEVVAEPMKGLTVHDLLAATFPGGTITGAPKERVMEAIHALEPYPRRWYTGAVGRICGGGADFNILIRTADFQRMVTPPLADARPSPGRRGEKISPLTDAGPSSENGGQRHWRVTVRAGGGSVIDSDPAAEAEETVHKAQALLNVLAGWPGRPAQPPALPVPGQDWRPPAAPTQTPLRVLLLDNRDSFTHNLRHDLLALGAAVEVRSQDEDAADLLALGPDAVLVGPGPGTPQTSGCTLALTRLALERRIPLLGVCLGHQALGEVLGGRVVRGQPVHGRPEAMQHTGAGLWAGIPQRAEFGRYHSLVVEGLDDALVTARSGSVHGQGGVVQALEVPETPAWAVQFHPESVLSPWGRVLLGNWLRLAQRAAQEPEQPAEGQKDVVS</sequence>
<dbReference type="PANTHER" id="PTHR11236">
    <property type="entry name" value="AMINOBENZOATE/ANTHRANILATE SYNTHASE"/>
    <property type="match status" value="1"/>
</dbReference>
<dbReference type="InterPro" id="IPR005801">
    <property type="entry name" value="ADC_synthase"/>
</dbReference>
<dbReference type="InterPro" id="IPR019999">
    <property type="entry name" value="Anth_synth_I-like"/>
</dbReference>
<dbReference type="Gene3D" id="3.40.50.880">
    <property type="match status" value="1"/>
</dbReference>
<dbReference type="InterPro" id="IPR029062">
    <property type="entry name" value="Class_I_gatase-like"/>
</dbReference>
<accession>F0RJC7</accession>
<evidence type="ECO:0000313" key="6">
    <source>
        <dbReference type="Proteomes" id="UP000007718"/>
    </source>
</evidence>
<dbReference type="PROSITE" id="PS51273">
    <property type="entry name" value="GATASE_TYPE_1"/>
    <property type="match status" value="1"/>
</dbReference>
<dbReference type="SUPFAM" id="SSF52317">
    <property type="entry name" value="Class I glutamine amidotransferase-like"/>
    <property type="match status" value="1"/>
</dbReference>
<dbReference type="SUPFAM" id="SSF56322">
    <property type="entry name" value="ADC synthase"/>
    <property type="match status" value="1"/>
</dbReference>
<dbReference type="EMBL" id="CP002536">
    <property type="protein sequence ID" value="ADY25468.1"/>
    <property type="molecule type" value="Genomic_DNA"/>
</dbReference>
<evidence type="ECO:0000259" key="4">
    <source>
        <dbReference type="Pfam" id="PF00425"/>
    </source>
</evidence>
<feature type="region of interest" description="Disordered" evidence="2">
    <location>
        <begin position="372"/>
        <end position="406"/>
    </location>
</feature>
<dbReference type="InterPro" id="IPR006221">
    <property type="entry name" value="TrpG/PapA_dom"/>
</dbReference>
<protein>
    <submittedName>
        <fullName evidence="5">Glutamine amidotransferase of anthranilate synthase</fullName>
        <ecNumber evidence="5">4.1.3.27</ecNumber>
    </submittedName>
</protein>
<feature type="domain" description="Chorismate-utilising enzyme C-terminal" evidence="4">
    <location>
        <begin position="144"/>
        <end position="367"/>
    </location>
</feature>
<dbReference type="RefSeq" id="WP_013614077.1">
    <property type="nucleotide sequence ID" value="NC_015161.1"/>
</dbReference>
<dbReference type="NCBIfam" id="TIGR00566">
    <property type="entry name" value="trpG_papA"/>
    <property type="match status" value="1"/>
</dbReference>
<dbReference type="AlphaFoldDB" id="F0RJC7"/>
<dbReference type="Pfam" id="PF00425">
    <property type="entry name" value="Chorismate_bind"/>
    <property type="match status" value="1"/>
</dbReference>
<dbReference type="PANTHER" id="PTHR11236:SF9">
    <property type="entry name" value="ANTHRANILATE SYNTHASE COMPONENT 1"/>
    <property type="match status" value="1"/>
</dbReference>
<dbReference type="Pfam" id="PF00117">
    <property type="entry name" value="GATase"/>
    <property type="match status" value="1"/>
</dbReference>
<dbReference type="CDD" id="cd01743">
    <property type="entry name" value="GATase1_Anthranilate_Synthase"/>
    <property type="match status" value="1"/>
</dbReference>
<dbReference type="InterPro" id="IPR017926">
    <property type="entry name" value="GATASE"/>
</dbReference>
<dbReference type="HOGENOM" id="CLU_006493_5_0_0"/>
<reference evidence="5 6" key="2">
    <citation type="journal article" date="2012" name="Stand. Genomic Sci.">
        <title>Complete genome sequence of the orange-red pigmented, radioresistant Deinococcus proteolyticus type strain (MRP(T)).</title>
        <authorList>
            <person name="Copeland A."/>
            <person name="Zeytun A."/>
            <person name="Yassawong M."/>
            <person name="Nolan M."/>
            <person name="Lucas S."/>
            <person name="Hammon N."/>
            <person name="Deshpande S."/>
            <person name="Cheng J.F."/>
            <person name="Han C."/>
            <person name="Tapia R."/>
            <person name="Goodwin L.A."/>
            <person name="Pitluck S."/>
            <person name="Mavromatis K."/>
            <person name="Liolios K."/>
            <person name="Pagani I."/>
            <person name="Ivanova N."/>
            <person name="Mikhailova N."/>
            <person name="Pati A."/>
            <person name="Chen A."/>
            <person name="Palaniappan K."/>
            <person name="Land M."/>
            <person name="Hauser L."/>
            <person name="Jeffries C.D."/>
            <person name="Brambilla E.M."/>
            <person name="Rohde M."/>
            <person name="Sikorski J."/>
            <person name="Pukall R."/>
            <person name="Goker M."/>
            <person name="Detter J.C."/>
            <person name="Woyke T."/>
            <person name="Bristow J."/>
            <person name="Eisen J.A."/>
            <person name="Markowitz V."/>
            <person name="Hugenholtz P."/>
            <person name="Kyrpides N.C."/>
            <person name="Klenk H.P."/>
            <person name="Lapidus A."/>
        </authorList>
    </citation>
    <scope>NUCLEOTIDE SEQUENCE [LARGE SCALE GENOMIC DNA]</scope>
    <source>
        <strain evidence="6">ATCC 35074 / DSM 20540 / JCM 6276 / NBRC 101906 / NCIMB 13154 / VKM Ac-1939 / CCM 2703 / MRP</strain>
    </source>
</reference>
<proteinExistence type="predicted"/>
<keyword evidence="1 5" id="KW-0315">Glutamine amidotransferase</keyword>
<reference evidence="6" key="1">
    <citation type="submission" date="2011-02" db="EMBL/GenBank/DDBJ databases">
        <title>The complete sequence of chromosome of Deinococcus proteolyticus DSM 20540.</title>
        <authorList>
            <consortium name="US DOE Joint Genome Institute (JGI-PGF)"/>
            <person name="Lucas S."/>
            <person name="Copeland A."/>
            <person name="Lapidus A."/>
            <person name="Bruce D."/>
            <person name="Goodwin L."/>
            <person name="Pitluck S."/>
            <person name="Kyrpides N."/>
            <person name="Mavromatis K."/>
            <person name="Pagani I."/>
            <person name="Ivanova N."/>
            <person name="Ovchinnikova G."/>
            <person name="Zeytun A."/>
            <person name="Detter J.C."/>
            <person name="Han C."/>
            <person name="Land M."/>
            <person name="Hauser L."/>
            <person name="Markowitz V."/>
            <person name="Cheng J.-F."/>
            <person name="Hugenholtz P."/>
            <person name="Woyke T."/>
            <person name="Wu D."/>
            <person name="Pukall R."/>
            <person name="Steenblock K."/>
            <person name="Brambilla E."/>
            <person name="Klenk H.-P."/>
            <person name="Eisen J.A."/>
        </authorList>
    </citation>
    <scope>NUCLEOTIDE SEQUENCE [LARGE SCALE GENOMIC DNA]</scope>
    <source>
        <strain evidence="6">ATCC 35074 / DSM 20540 / JCM 6276 / NBRC 101906 / NCIMB 13154 / VKM Ac-1939 / CCM 2703 / MRP</strain>
    </source>
</reference>
<dbReference type="GO" id="GO:0004049">
    <property type="term" value="F:anthranilate synthase activity"/>
    <property type="evidence" value="ECO:0007669"/>
    <property type="project" value="UniProtKB-EC"/>
</dbReference>
<dbReference type="STRING" id="693977.Deipr_0295"/>
<evidence type="ECO:0000256" key="1">
    <source>
        <dbReference type="ARBA" id="ARBA00022962"/>
    </source>
</evidence>
<dbReference type="PRINTS" id="PR00096">
    <property type="entry name" value="GATASE"/>
</dbReference>
<feature type="domain" description="Glutamine amidotransferase" evidence="3">
    <location>
        <begin position="475"/>
        <end position="657"/>
    </location>
</feature>
<dbReference type="Proteomes" id="UP000007718">
    <property type="component" value="Chromosome"/>
</dbReference>
<dbReference type="KEGG" id="dpt:Deipr_0295"/>
<evidence type="ECO:0000256" key="2">
    <source>
        <dbReference type="SAM" id="MobiDB-lite"/>
    </source>
</evidence>
<evidence type="ECO:0000313" key="5">
    <source>
        <dbReference type="EMBL" id="ADY25468.1"/>
    </source>
</evidence>
<dbReference type="InterPro" id="IPR015890">
    <property type="entry name" value="Chorismate_C"/>
</dbReference>
<dbReference type="PRINTS" id="PR00099">
    <property type="entry name" value="CPSGATASE"/>
</dbReference>
<dbReference type="GO" id="GO:0016740">
    <property type="term" value="F:transferase activity"/>
    <property type="evidence" value="ECO:0007669"/>
    <property type="project" value="UniProtKB-KW"/>
</dbReference>
<gene>
    <name evidence="5" type="ordered locus">Deipr_0295</name>
</gene>
<dbReference type="OrthoDB" id="9803598at2"/>
<dbReference type="EC" id="4.1.3.27" evidence="5"/>
<keyword evidence="5" id="KW-0808">Transferase</keyword>
<dbReference type="Gene3D" id="3.60.120.10">
    <property type="entry name" value="Anthranilate synthase"/>
    <property type="match status" value="1"/>
</dbReference>
<dbReference type="PRINTS" id="PR00097">
    <property type="entry name" value="ANTSNTHASEII"/>
</dbReference>
<keyword evidence="6" id="KW-1185">Reference proteome</keyword>
<keyword evidence="5" id="KW-0456">Lyase</keyword>